<accession>B9XQA5</accession>
<dbReference type="EMBL" id="ABOX02000053">
    <property type="protein sequence ID" value="EEF57929.1"/>
    <property type="molecule type" value="Genomic_DNA"/>
</dbReference>
<dbReference type="AlphaFoldDB" id="B9XQA5"/>
<proteinExistence type="predicted"/>
<feature type="chain" id="PRO_5002895050" evidence="1">
    <location>
        <begin position="21"/>
        <end position="225"/>
    </location>
</feature>
<organism evidence="2 3">
    <name type="scientific">Pedosphaera parvula (strain Ellin514)</name>
    <dbReference type="NCBI Taxonomy" id="320771"/>
    <lineage>
        <taxon>Bacteria</taxon>
        <taxon>Pseudomonadati</taxon>
        <taxon>Verrucomicrobiota</taxon>
        <taxon>Pedosphaerae</taxon>
        <taxon>Pedosphaerales</taxon>
        <taxon>Pedosphaeraceae</taxon>
        <taxon>Pedosphaera</taxon>
    </lineage>
</organism>
<name>B9XQA5_PEDPL</name>
<keyword evidence="1" id="KW-0732">Signal</keyword>
<evidence type="ECO:0000256" key="1">
    <source>
        <dbReference type="SAM" id="SignalP"/>
    </source>
</evidence>
<feature type="signal peptide" evidence="1">
    <location>
        <begin position="1"/>
        <end position="20"/>
    </location>
</feature>
<dbReference type="STRING" id="320771.Cflav_PD1104"/>
<keyword evidence="3" id="KW-1185">Reference proteome</keyword>
<comment type="caution">
    <text evidence="2">The sequence shown here is derived from an EMBL/GenBank/DDBJ whole genome shotgun (WGS) entry which is preliminary data.</text>
</comment>
<evidence type="ECO:0000313" key="3">
    <source>
        <dbReference type="Proteomes" id="UP000003688"/>
    </source>
</evidence>
<dbReference type="Proteomes" id="UP000003688">
    <property type="component" value="Unassembled WGS sequence"/>
</dbReference>
<gene>
    <name evidence="2" type="ORF">Cflav_PD1104</name>
</gene>
<sequence length="225" mass="24758" precursor="true">MFRLLLLTLLIIGSVQAASAQTNAPRHLLSKKLIGAPKPSRAKLISRSGSTTVDSERAIYSVTLRNGRQTTVGLEVFRDDQTKQLWVGKEQDLYVSTEHGLIGLKVLPGAIFDSRGMLKIEDESSLTNLSDIWRIVDETITPEMLVDFHPPLDFHGALDDTFLLLSPTSSAPGRPRVNKVSVLHKGEIQLDISSPGGDYNAIATFDDQTLNLKKLILDGKQVFPK</sequence>
<evidence type="ECO:0000313" key="2">
    <source>
        <dbReference type="EMBL" id="EEF57929.1"/>
    </source>
</evidence>
<protein>
    <submittedName>
        <fullName evidence="2">Uncharacterized protein</fullName>
    </submittedName>
</protein>
<reference evidence="2 3" key="1">
    <citation type="journal article" date="2011" name="J. Bacteriol.">
        <title>Genome sequence of 'Pedosphaera parvula' Ellin514, an aerobic Verrucomicrobial isolate from pasture soil.</title>
        <authorList>
            <person name="Kant R."/>
            <person name="van Passel M.W."/>
            <person name="Sangwan P."/>
            <person name="Palva A."/>
            <person name="Lucas S."/>
            <person name="Copeland A."/>
            <person name="Lapidus A."/>
            <person name="Glavina Del Rio T."/>
            <person name="Dalin E."/>
            <person name="Tice H."/>
            <person name="Bruce D."/>
            <person name="Goodwin L."/>
            <person name="Pitluck S."/>
            <person name="Chertkov O."/>
            <person name="Larimer F.W."/>
            <person name="Land M.L."/>
            <person name="Hauser L."/>
            <person name="Brettin T.S."/>
            <person name="Detter J.C."/>
            <person name="Han S."/>
            <person name="de Vos W.M."/>
            <person name="Janssen P.H."/>
            <person name="Smidt H."/>
        </authorList>
    </citation>
    <scope>NUCLEOTIDE SEQUENCE [LARGE SCALE GENOMIC DNA]</scope>
    <source>
        <strain evidence="2 3">Ellin514</strain>
    </source>
</reference>